<keyword evidence="5" id="KW-1185">Reference proteome</keyword>
<sequence>MTRRALLVDAFTQEPFAGNAAGVVPDADDLSDSQMQAIASELGASETAFVRASDAADRRLRYFTPTEEVDLCGHATIATHAFLADDIGEGTHTLETNVGVLDIELDGETVWMRQNAPEVAKVDATHAEVAETLGIRETGLSGLGADLPLARASTGLPFLMVPVEYLSDLSKMSPDMAAIETLAADHDCRGVYAFTFDTLEAESTLHGRCFVPGAGVPEDPVTGTASGACGAYLDRFGAFDPTPEEMLFEQGHFLDRDGLVRVDASAATTEGRVRVGGTAVTALDGEIRLPVDDDDEILEA</sequence>
<evidence type="ECO:0000313" key="4">
    <source>
        <dbReference type="Proteomes" id="UP000326302"/>
    </source>
</evidence>
<accession>A0A5N5UH99</accession>
<comment type="caution">
    <text evidence="2">The sequence shown here is derived from an EMBL/GenBank/DDBJ whole genome shotgun (WGS) entry which is preliminary data.</text>
</comment>
<dbReference type="RefSeq" id="WP_152119019.1">
    <property type="nucleotide sequence ID" value="NZ_QJOW01000001.1"/>
</dbReference>
<evidence type="ECO:0000313" key="5">
    <source>
        <dbReference type="Proteomes" id="UP000326865"/>
    </source>
</evidence>
<name>A0A5N5U8G1_9EURY</name>
<dbReference type="NCBIfam" id="TIGR00654">
    <property type="entry name" value="PhzF_family"/>
    <property type="match status" value="1"/>
</dbReference>
<dbReference type="GO" id="GO:0016853">
    <property type="term" value="F:isomerase activity"/>
    <property type="evidence" value="ECO:0007669"/>
    <property type="project" value="UniProtKB-KW"/>
</dbReference>
<evidence type="ECO:0000256" key="1">
    <source>
        <dbReference type="ARBA" id="ARBA00023235"/>
    </source>
</evidence>
<dbReference type="PANTHER" id="PTHR13774">
    <property type="entry name" value="PHENAZINE BIOSYNTHESIS PROTEIN"/>
    <property type="match status" value="1"/>
</dbReference>
<evidence type="ECO:0000313" key="3">
    <source>
        <dbReference type="EMBL" id="KAB7518119.1"/>
    </source>
</evidence>
<keyword evidence="1 2" id="KW-0413">Isomerase</keyword>
<evidence type="ECO:0000313" key="2">
    <source>
        <dbReference type="EMBL" id="KAB7514807.1"/>
    </source>
</evidence>
<organism evidence="2 5">
    <name type="scientific">Halosegnis rubeus</name>
    <dbReference type="NCBI Taxonomy" id="2212850"/>
    <lineage>
        <taxon>Archaea</taxon>
        <taxon>Methanobacteriati</taxon>
        <taxon>Methanobacteriota</taxon>
        <taxon>Stenosarchaea group</taxon>
        <taxon>Halobacteria</taxon>
        <taxon>Halobacteriales</taxon>
        <taxon>Natronomonadaceae</taxon>
        <taxon>Halosegnis</taxon>
    </lineage>
</organism>
<accession>A0A5N5U8G1</accession>
<dbReference type="Pfam" id="PF02567">
    <property type="entry name" value="PhzC-PhzF"/>
    <property type="match status" value="1"/>
</dbReference>
<dbReference type="Gene3D" id="3.10.310.10">
    <property type="entry name" value="Diaminopimelate Epimerase, Chain A, domain 1"/>
    <property type="match status" value="2"/>
</dbReference>
<gene>
    <name evidence="2" type="ORF">DM867_06775</name>
    <name evidence="3" type="ORF">DMP03_01795</name>
</gene>
<protein>
    <submittedName>
        <fullName evidence="2">PhzF family phenazine biosynthesis isomerase</fullName>
    </submittedName>
</protein>
<reference evidence="4 5" key="1">
    <citation type="submission" date="2019-10" db="EMBL/GenBank/DDBJ databases">
        <title>Unraveling microbial dark matter from salterns through culturing: the case of the genus Halosegnis.</title>
        <authorList>
            <person name="Duran-Viseras A."/>
            <person name="Andrei A.-S."/>
            <person name="Vera-Gargallo B."/>
            <person name="Ghai R."/>
            <person name="Sanchez-Porro C."/>
            <person name="Ventosa A."/>
        </authorList>
    </citation>
    <scope>NUCLEOTIDE SEQUENCE [LARGE SCALE GENOMIC DNA]</scope>
    <source>
        <strain evidence="3 4">F17-44</strain>
        <strain evidence="2 5">F18-79</strain>
    </source>
</reference>
<dbReference type="Proteomes" id="UP000326302">
    <property type="component" value="Unassembled WGS sequence"/>
</dbReference>
<dbReference type="AlphaFoldDB" id="A0A5N5U8G1"/>
<dbReference type="EMBL" id="QJOW01000001">
    <property type="protein sequence ID" value="KAB7518119.1"/>
    <property type="molecule type" value="Genomic_DNA"/>
</dbReference>
<dbReference type="SUPFAM" id="SSF54506">
    <property type="entry name" value="Diaminopimelate epimerase-like"/>
    <property type="match status" value="1"/>
</dbReference>
<proteinExistence type="predicted"/>
<dbReference type="PANTHER" id="PTHR13774:SF39">
    <property type="entry name" value="BIOSYNTHESIS PROTEIN, PUTATIVE-RELATED"/>
    <property type="match status" value="1"/>
</dbReference>
<dbReference type="PIRSF" id="PIRSF016184">
    <property type="entry name" value="PhzC_PhzF"/>
    <property type="match status" value="1"/>
</dbReference>
<dbReference type="GO" id="GO:0005737">
    <property type="term" value="C:cytoplasm"/>
    <property type="evidence" value="ECO:0007669"/>
    <property type="project" value="TreeGrafter"/>
</dbReference>
<dbReference type="Proteomes" id="UP000326865">
    <property type="component" value="Unassembled WGS sequence"/>
</dbReference>
<dbReference type="EMBL" id="QKKZ01000002">
    <property type="protein sequence ID" value="KAB7514807.1"/>
    <property type="molecule type" value="Genomic_DNA"/>
</dbReference>
<dbReference type="InterPro" id="IPR003719">
    <property type="entry name" value="Phenazine_PhzF-like"/>
</dbReference>
<dbReference type="OrthoDB" id="105902at2157"/>